<dbReference type="SUPFAM" id="SSF52172">
    <property type="entry name" value="CheY-like"/>
    <property type="match status" value="1"/>
</dbReference>
<gene>
    <name evidence="4" type="ORF">SAMN04488513_102625</name>
</gene>
<sequence>MDSISPNVQTVYLVDDDREDQELFSEALELADSHVDLKIFDNGVDLMADLYSGRPLPDLVFLDLYMPLMNGEECLRDIRENEKFDKVPLIIYSTLLDRAKIEHLFSIGANRYLHKPSSFKSLVYALERTMNSVRRNKLGGTAIINIVG</sequence>
<dbReference type="InterPro" id="IPR050595">
    <property type="entry name" value="Bact_response_regulator"/>
</dbReference>
<feature type="domain" description="Response regulatory" evidence="3">
    <location>
        <begin position="10"/>
        <end position="130"/>
    </location>
</feature>
<evidence type="ECO:0000259" key="3">
    <source>
        <dbReference type="PROSITE" id="PS50110"/>
    </source>
</evidence>
<accession>A0A1M6G0D4</accession>
<dbReference type="RefSeq" id="WP_072991670.1">
    <property type="nucleotide sequence ID" value="NZ_FQYU01000002.1"/>
</dbReference>
<dbReference type="SMART" id="SM00448">
    <property type="entry name" value="REC"/>
    <property type="match status" value="1"/>
</dbReference>
<dbReference type="Gene3D" id="3.40.50.2300">
    <property type="match status" value="1"/>
</dbReference>
<dbReference type="PANTHER" id="PTHR44591">
    <property type="entry name" value="STRESS RESPONSE REGULATOR PROTEIN 1"/>
    <property type="match status" value="1"/>
</dbReference>
<evidence type="ECO:0000256" key="2">
    <source>
        <dbReference type="PROSITE-ProRule" id="PRU00169"/>
    </source>
</evidence>
<dbReference type="GO" id="GO:0000160">
    <property type="term" value="P:phosphorelay signal transduction system"/>
    <property type="evidence" value="ECO:0007669"/>
    <property type="project" value="InterPro"/>
</dbReference>
<dbReference type="EMBL" id="FQYU01000002">
    <property type="protein sequence ID" value="SHJ03396.1"/>
    <property type="molecule type" value="Genomic_DNA"/>
</dbReference>
<dbReference type="InterPro" id="IPR001789">
    <property type="entry name" value="Sig_transdc_resp-reg_receiver"/>
</dbReference>
<organism evidence="4 5">
    <name type="scientific">Pseudozobellia thermophila</name>
    <dbReference type="NCBI Taxonomy" id="192903"/>
    <lineage>
        <taxon>Bacteria</taxon>
        <taxon>Pseudomonadati</taxon>
        <taxon>Bacteroidota</taxon>
        <taxon>Flavobacteriia</taxon>
        <taxon>Flavobacteriales</taxon>
        <taxon>Flavobacteriaceae</taxon>
        <taxon>Pseudozobellia</taxon>
    </lineage>
</organism>
<dbReference type="AlphaFoldDB" id="A0A1M6G0D4"/>
<dbReference type="STRING" id="192903.SAMN04488513_102625"/>
<keyword evidence="1 2" id="KW-0597">Phosphoprotein</keyword>
<evidence type="ECO:0000313" key="5">
    <source>
        <dbReference type="Proteomes" id="UP000184543"/>
    </source>
</evidence>
<dbReference type="Proteomes" id="UP000184543">
    <property type="component" value="Unassembled WGS sequence"/>
</dbReference>
<name>A0A1M6G0D4_9FLAO</name>
<dbReference type="PROSITE" id="PS50110">
    <property type="entry name" value="RESPONSE_REGULATORY"/>
    <property type="match status" value="1"/>
</dbReference>
<reference evidence="5" key="1">
    <citation type="submission" date="2016-11" db="EMBL/GenBank/DDBJ databases">
        <authorList>
            <person name="Varghese N."/>
            <person name="Submissions S."/>
        </authorList>
    </citation>
    <scope>NUCLEOTIDE SEQUENCE [LARGE SCALE GENOMIC DNA]</scope>
    <source>
        <strain evidence="5">DSM 19858</strain>
    </source>
</reference>
<proteinExistence type="predicted"/>
<keyword evidence="5" id="KW-1185">Reference proteome</keyword>
<evidence type="ECO:0000313" key="4">
    <source>
        <dbReference type="EMBL" id="SHJ03396.1"/>
    </source>
</evidence>
<dbReference type="PANTHER" id="PTHR44591:SF3">
    <property type="entry name" value="RESPONSE REGULATORY DOMAIN-CONTAINING PROTEIN"/>
    <property type="match status" value="1"/>
</dbReference>
<feature type="modified residue" description="4-aspartylphosphate" evidence="2">
    <location>
        <position position="63"/>
    </location>
</feature>
<evidence type="ECO:0000256" key="1">
    <source>
        <dbReference type="ARBA" id="ARBA00022553"/>
    </source>
</evidence>
<dbReference type="Pfam" id="PF00072">
    <property type="entry name" value="Response_reg"/>
    <property type="match status" value="1"/>
</dbReference>
<dbReference type="InterPro" id="IPR011006">
    <property type="entry name" value="CheY-like_superfamily"/>
</dbReference>
<protein>
    <submittedName>
        <fullName evidence="4">CheY chemotaxis protein or a CheY-like REC (Receiver) domain</fullName>
    </submittedName>
</protein>